<dbReference type="SUPFAM" id="SSF56112">
    <property type="entry name" value="Protein kinase-like (PK-like)"/>
    <property type="match status" value="1"/>
</dbReference>
<protein>
    <submittedName>
        <fullName evidence="2">Serine/threonine protein kinase</fullName>
    </submittedName>
</protein>
<evidence type="ECO:0000313" key="3">
    <source>
        <dbReference type="Proteomes" id="UP001400965"/>
    </source>
</evidence>
<keyword evidence="2" id="KW-0418">Kinase</keyword>
<dbReference type="GO" id="GO:0004674">
    <property type="term" value="F:protein serine/threonine kinase activity"/>
    <property type="evidence" value="ECO:0007669"/>
    <property type="project" value="UniProtKB-KW"/>
</dbReference>
<keyword evidence="3" id="KW-1185">Reference proteome</keyword>
<dbReference type="Proteomes" id="UP001400965">
    <property type="component" value="Unassembled WGS sequence"/>
</dbReference>
<evidence type="ECO:0000259" key="1">
    <source>
        <dbReference type="PROSITE" id="PS50011"/>
    </source>
</evidence>
<name>A0ABP3XBG5_9FIRM</name>
<dbReference type="PROSITE" id="PS50011">
    <property type="entry name" value="PROTEIN_KINASE_DOM"/>
    <property type="match status" value="1"/>
</dbReference>
<dbReference type="RefSeq" id="WP_346043444.1">
    <property type="nucleotide sequence ID" value="NZ_BAAACP010000005.1"/>
</dbReference>
<keyword evidence="2" id="KW-0723">Serine/threonine-protein kinase</keyword>
<evidence type="ECO:0000313" key="2">
    <source>
        <dbReference type="EMBL" id="GAA0862932.1"/>
    </source>
</evidence>
<dbReference type="InterPro" id="IPR000719">
    <property type="entry name" value="Prot_kinase_dom"/>
</dbReference>
<comment type="caution">
    <text evidence="2">The sequence shown here is derived from an EMBL/GenBank/DDBJ whole genome shotgun (WGS) entry which is preliminary data.</text>
</comment>
<keyword evidence="2" id="KW-0808">Transferase</keyword>
<organism evidence="2 3">
    <name type="scientific">Paraclostridium tenue</name>
    <dbReference type="NCBI Taxonomy" id="1737"/>
    <lineage>
        <taxon>Bacteria</taxon>
        <taxon>Bacillati</taxon>
        <taxon>Bacillota</taxon>
        <taxon>Clostridia</taxon>
        <taxon>Peptostreptococcales</taxon>
        <taxon>Peptostreptococcaceae</taxon>
        <taxon>Paraclostridium</taxon>
    </lineage>
</organism>
<dbReference type="Gene3D" id="1.10.510.10">
    <property type="entry name" value="Transferase(Phosphotransferase) domain 1"/>
    <property type="match status" value="1"/>
</dbReference>
<sequence>MVKNTIKYELDGVCFELREEYDFSWLKKFETVFCVFDQQDSGNICFGVKRGSDKLFIKYAEAKTLNYDGDINTAVENLKRTNNIYKDLKCDQLIKLKESFETDKGYGVVFEWIEGENLHEHWNFDKYPKYTHQKSAYYRYKKLPIDKRIKSINEIFGFLLNVEQLGYVAIDLYDGSIMYDFDNHTTKICDIDLFRKKPTINDIGKDFWGSKRFKSPEEYILNSPIDEKTNVFNLGSLIFGILGDDKDHSYEKWEASKELYHIVVNAINPNREERYKSISDFYSYFKL</sequence>
<feature type="domain" description="Protein kinase" evidence="1">
    <location>
        <begin position="18"/>
        <end position="287"/>
    </location>
</feature>
<accession>A0ABP3XBG5</accession>
<proteinExistence type="predicted"/>
<dbReference type="Pfam" id="PF00069">
    <property type="entry name" value="Pkinase"/>
    <property type="match status" value="1"/>
</dbReference>
<reference evidence="3" key="1">
    <citation type="journal article" date="2019" name="Int. J. Syst. Evol. Microbiol.">
        <title>The Global Catalogue of Microorganisms (GCM) 10K type strain sequencing project: providing services to taxonomists for standard genome sequencing and annotation.</title>
        <authorList>
            <consortium name="The Broad Institute Genomics Platform"/>
            <consortium name="The Broad Institute Genome Sequencing Center for Infectious Disease"/>
            <person name="Wu L."/>
            <person name="Ma J."/>
        </authorList>
    </citation>
    <scope>NUCLEOTIDE SEQUENCE [LARGE SCALE GENOMIC DNA]</scope>
    <source>
        <strain evidence="3">JCM 6486</strain>
    </source>
</reference>
<gene>
    <name evidence="2" type="ORF">GCM10008917_10270</name>
</gene>
<dbReference type="InterPro" id="IPR011009">
    <property type="entry name" value="Kinase-like_dom_sf"/>
</dbReference>
<dbReference type="EMBL" id="BAAACP010000005">
    <property type="protein sequence ID" value="GAA0862932.1"/>
    <property type="molecule type" value="Genomic_DNA"/>
</dbReference>